<keyword evidence="2" id="KW-1185">Reference proteome</keyword>
<gene>
    <name evidence="1" type="ORF">HLB29_00725</name>
</gene>
<protein>
    <recommendedName>
        <fullName evidence="3">Phage Mu protein F like protein</fullName>
    </recommendedName>
</protein>
<proteinExistence type="predicted"/>
<dbReference type="Pfam" id="PF25310">
    <property type="entry name" value="VG15"/>
    <property type="match status" value="1"/>
</dbReference>
<dbReference type="Proteomes" id="UP000713904">
    <property type="component" value="Unassembled WGS sequence"/>
</dbReference>
<sequence>MDISPELLKNILEDFNRKYRNNKKLIDLVATIDNKTATYEDAYNFSVEIGNMLASSFDLFINADDLPNRKMYYNIAEKVIGETLGYNHKLVSEFAKDVQTVLNKQSGMNINGVAAEISRERIEGLINKVSSDDFDKVKWVLDEPVKTFAKKIVDDTVKANAKIHKDLGLKPQITRVVHSNACSWCKNLAGQYNYGDESPDVYKRHAYCNCVVTYTPKGYKKPVNVWSKKEHKVGNDQKKNAKTNNHNIETFSKRGYNDVNKLSNNEVRIWYHDKLDEIDNLVDKTKSIEEQAIQAFELRNKIRSQARELMDDAEAREYLEKNKPINTDFEKFVEEKMKRKNMTREQAYIDIVKTSKKSNKNIDVSLGIERSGYE</sequence>
<name>A0ABR6TII9_9FIRM</name>
<evidence type="ECO:0008006" key="3">
    <source>
        <dbReference type="Google" id="ProtNLM"/>
    </source>
</evidence>
<organism evidence="1 2">
    <name type="scientific">Peptostreptococcus canis</name>
    <dbReference type="NCBI Taxonomy" id="1159213"/>
    <lineage>
        <taxon>Bacteria</taxon>
        <taxon>Bacillati</taxon>
        <taxon>Bacillota</taxon>
        <taxon>Clostridia</taxon>
        <taxon>Peptostreptococcales</taxon>
        <taxon>Peptostreptococcaceae</taxon>
        <taxon>Peptostreptococcus</taxon>
    </lineage>
</organism>
<comment type="caution">
    <text evidence="1">The sequence shown here is derived from an EMBL/GenBank/DDBJ whole genome shotgun (WGS) entry which is preliminary data.</text>
</comment>
<reference evidence="1 2" key="1">
    <citation type="submission" date="2020-05" db="EMBL/GenBank/DDBJ databases">
        <title>Draft genome of xy-202 and genomic insight in genome of the genus Peptostreptococcus.</title>
        <authorList>
            <person name="Zhang Z."/>
        </authorList>
    </citation>
    <scope>NUCLEOTIDE SEQUENCE [LARGE SCALE GENOMIC DNA]</scope>
    <source>
        <strain evidence="1 2">DSM 27025</strain>
    </source>
</reference>
<dbReference type="EMBL" id="JABGBW010000001">
    <property type="protein sequence ID" value="MBC2575209.1"/>
    <property type="molecule type" value="Genomic_DNA"/>
</dbReference>
<evidence type="ECO:0000313" key="2">
    <source>
        <dbReference type="Proteomes" id="UP000713904"/>
    </source>
</evidence>
<evidence type="ECO:0000313" key="1">
    <source>
        <dbReference type="EMBL" id="MBC2575209.1"/>
    </source>
</evidence>
<dbReference type="InterPro" id="IPR057369">
    <property type="entry name" value="VG15"/>
</dbReference>
<accession>A0ABR6TII9</accession>
<dbReference type="RefSeq" id="WP_185623246.1">
    <property type="nucleotide sequence ID" value="NZ_JABGBW010000001.1"/>
</dbReference>